<dbReference type="InterPro" id="IPR002347">
    <property type="entry name" value="SDR_fam"/>
</dbReference>
<evidence type="ECO:0000313" key="5">
    <source>
        <dbReference type="EMBL" id="NHC33277.1"/>
    </source>
</evidence>
<sequence>MTTKPVTFITGANKGIGNEVARQLAQHDFTVLIGTRNVQRGEAAAETLRAEGFDVHFVPIDINDESSIKDAAETVARQWKQVTVLINNAAVNYDFSPATRPSTLSVDVLKDTFLTNVFGAFATIHHFLPLLKQAGTAQILKPQIINVSSTLGSLTALSDPEHYYYGVNTVAYNSSKSAINAITVALAKDLVEDRISVNSICPGWVKTDMGTDDAPRTVEQGASIIVKLATMENPPTGKFLDDDGEILW</sequence>
<keyword evidence="3" id="KW-0560">Oxidoreductase</keyword>
<name>A0A9X5E0I8_9CYAN</name>
<comment type="similarity">
    <text evidence="1 4">Belongs to the short-chain dehydrogenases/reductases (SDR) family.</text>
</comment>
<dbReference type="InterPro" id="IPR045313">
    <property type="entry name" value="CBR1-like"/>
</dbReference>
<dbReference type="PANTHER" id="PTHR43963:SF6">
    <property type="entry name" value="CHAIN DEHYDROGENASE FAMILY PROTEIN, PUTATIVE (AFU_ORTHOLOGUE AFUA_3G15350)-RELATED"/>
    <property type="match status" value="1"/>
</dbReference>
<evidence type="ECO:0000313" key="6">
    <source>
        <dbReference type="Proteomes" id="UP000031532"/>
    </source>
</evidence>
<evidence type="ECO:0000256" key="3">
    <source>
        <dbReference type="ARBA" id="ARBA00023002"/>
    </source>
</evidence>
<dbReference type="InterPro" id="IPR020904">
    <property type="entry name" value="Sc_DH/Rdtase_CS"/>
</dbReference>
<dbReference type="Gene3D" id="3.40.50.720">
    <property type="entry name" value="NAD(P)-binding Rossmann-like Domain"/>
    <property type="match status" value="1"/>
</dbReference>
<organism evidence="5 6">
    <name type="scientific">Scytonema millei VB511283</name>
    <dbReference type="NCBI Taxonomy" id="1245923"/>
    <lineage>
        <taxon>Bacteria</taxon>
        <taxon>Bacillati</taxon>
        <taxon>Cyanobacteriota</taxon>
        <taxon>Cyanophyceae</taxon>
        <taxon>Nostocales</taxon>
        <taxon>Scytonemataceae</taxon>
        <taxon>Scytonema</taxon>
    </lineage>
</organism>
<dbReference type="CDD" id="cd05324">
    <property type="entry name" value="carb_red_PTCR-like_SDR_c"/>
    <property type="match status" value="1"/>
</dbReference>
<keyword evidence="2" id="KW-0521">NADP</keyword>
<dbReference type="EMBL" id="JTJC03000001">
    <property type="protein sequence ID" value="NHC33277.1"/>
    <property type="molecule type" value="Genomic_DNA"/>
</dbReference>
<comment type="caution">
    <text evidence="5">The sequence shown here is derived from an EMBL/GenBank/DDBJ whole genome shotgun (WGS) entry which is preliminary data.</text>
</comment>
<dbReference type="PANTHER" id="PTHR43963">
    <property type="entry name" value="CARBONYL REDUCTASE 1-RELATED"/>
    <property type="match status" value="1"/>
</dbReference>
<dbReference type="GO" id="GO:0016616">
    <property type="term" value="F:oxidoreductase activity, acting on the CH-OH group of donors, NAD or NADP as acceptor"/>
    <property type="evidence" value="ECO:0007669"/>
    <property type="project" value="InterPro"/>
</dbReference>
<dbReference type="OrthoDB" id="9785826at2"/>
<dbReference type="PRINTS" id="PR00081">
    <property type="entry name" value="GDHRDH"/>
</dbReference>
<evidence type="ECO:0000256" key="2">
    <source>
        <dbReference type="ARBA" id="ARBA00022857"/>
    </source>
</evidence>
<dbReference type="PRINTS" id="PR00080">
    <property type="entry name" value="SDRFAMILY"/>
</dbReference>
<evidence type="ECO:0000256" key="1">
    <source>
        <dbReference type="ARBA" id="ARBA00006484"/>
    </source>
</evidence>
<gene>
    <name evidence="5" type="ORF">QH73_0001115</name>
</gene>
<accession>A0A9X5E0I8</accession>
<keyword evidence="6" id="KW-1185">Reference proteome</keyword>
<dbReference type="Pfam" id="PF00106">
    <property type="entry name" value="adh_short"/>
    <property type="match status" value="1"/>
</dbReference>
<dbReference type="PROSITE" id="PS00061">
    <property type="entry name" value="ADH_SHORT"/>
    <property type="match status" value="1"/>
</dbReference>
<reference evidence="5 6" key="1">
    <citation type="journal article" date="2015" name="Genome Announc.">
        <title>Draft Genome Sequence of the Terrestrial Cyanobacterium Scytonema millei VB511283, Isolated from Eastern India.</title>
        <authorList>
            <person name="Sen D."/>
            <person name="Chandrababunaidu M.M."/>
            <person name="Singh D."/>
            <person name="Sanghi N."/>
            <person name="Ghorai A."/>
            <person name="Mishra G.P."/>
            <person name="Madduluri M."/>
            <person name="Adhikary S.P."/>
            <person name="Tripathy S."/>
        </authorList>
    </citation>
    <scope>NUCLEOTIDE SEQUENCE [LARGE SCALE GENOMIC DNA]</scope>
    <source>
        <strain evidence="5 6">VB511283</strain>
    </source>
</reference>
<dbReference type="AlphaFoldDB" id="A0A9X5E0I8"/>
<dbReference type="InterPro" id="IPR036291">
    <property type="entry name" value="NAD(P)-bd_dom_sf"/>
</dbReference>
<dbReference type="Proteomes" id="UP000031532">
    <property type="component" value="Unassembled WGS sequence"/>
</dbReference>
<protein>
    <submittedName>
        <fullName evidence="5">SDR family oxidoreductase</fullName>
    </submittedName>
</protein>
<evidence type="ECO:0000256" key="4">
    <source>
        <dbReference type="RuleBase" id="RU000363"/>
    </source>
</evidence>
<proteinExistence type="inferred from homology"/>
<dbReference type="RefSeq" id="WP_039714898.1">
    <property type="nucleotide sequence ID" value="NZ_JTJC03000001.1"/>
</dbReference>
<dbReference type="SUPFAM" id="SSF51735">
    <property type="entry name" value="NAD(P)-binding Rossmann-fold domains"/>
    <property type="match status" value="1"/>
</dbReference>